<feature type="signal peptide" evidence="3">
    <location>
        <begin position="1"/>
        <end position="25"/>
    </location>
</feature>
<gene>
    <name evidence="4" type="ORF">C4K46_06915</name>
</gene>
<keyword evidence="1" id="KW-0175">Coiled coil</keyword>
<evidence type="ECO:0000313" key="5">
    <source>
        <dbReference type="Proteomes" id="UP001519296"/>
    </source>
</evidence>
<feature type="chain" id="PRO_5046897870" description="Lipoprotein" evidence="3">
    <location>
        <begin position="26"/>
        <end position="175"/>
    </location>
</feature>
<keyword evidence="3" id="KW-0732">Signal</keyword>
<sequence length="175" mass="18920">MKRRTYIFTLVTLTCLALVACSSQSGTDKSQASTEQKTSSTSSASQEAKASQSSSDQSSTDQASFLTDEEIKAAKTVGDFKTLNAKWIDSLMKMVNDLGVSVAESNKEAYQKQVDALKTQLEDTKKEFDNGMAQLGADSVEVPDGTRQAIAENLKGSLKFAQKMLDENKKLAQNG</sequence>
<dbReference type="RefSeq" id="WP_209628177.1">
    <property type="nucleotide sequence ID" value="NZ_PRDG01000004.1"/>
</dbReference>
<feature type="compositionally biased region" description="Low complexity" evidence="2">
    <location>
        <begin position="30"/>
        <end position="64"/>
    </location>
</feature>
<feature type="coiled-coil region" evidence="1">
    <location>
        <begin position="100"/>
        <end position="134"/>
    </location>
</feature>
<proteinExistence type="predicted"/>
<keyword evidence="5" id="KW-1185">Reference proteome</keyword>
<reference evidence="4 5" key="1">
    <citation type="submission" date="2018-02" db="EMBL/GenBank/DDBJ databases">
        <title>Draft genome sequence of Streptococcus oricebi CCUG 70868T type strain.</title>
        <authorList>
            <person name="Mendez V."/>
            <person name="Salva-Serra F."/>
            <person name="Jaen-Luchoro D."/>
            <person name="Gonzales-Siles L."/>
            <person name="Karlsson R."/>
            <person name="Engstrom-Jakobsson H."/>
            <person name="Busquets A."/>
            <person name="Gomila M."/>
            <person name="Pineiro-Iglesias B."/>
            <person name="Bennasar-Figueras A."/>
            <person name="Seeger M."/>
            <person name="Moore E."/>
        </authorList>
    </citation>
    <scope>NUCLEOTIDE SEQUENCE [LARGE SCALE GENOMIC DNA]</scope>
    <source>
        <strain evidence="4 5">CCUG 70868</strain>
    </source>
</reference>
<dbReference type="EMBL" id="PRDG01000004">
    <property type="protein sequence ID" value="MBP2623670.1"/>
    <property type="molecule type" value="Genomic_DNA"/>
</dbReference>
<protein>
    <recommendedName>
        <fullName evidence="6">Lipoprotein</fullName>
    </recommendedName>
</protein>
<comment type="caution">
    <text evidence="4">The sequence shown here is derived from an EMBL/GenBank/DDBJ whole genome shotgun (WGS) entry which is preliminary data.</text>
</comment>
<evidence type="ECO:0000256" key="1">
    <source>
        <dbReference type="SAM" id="Coils"/>
    </source>
</evidence>
<evidence type="ECO:0000313" key="4">
    <source>
        <dbReference type="EMBL" id="MBP2623670.1"/>
    </source>
</evidence>
<evidence type="ECO:0000256" key="2">
    <source>
        <dbReference type="SAM" id="MobiDB-lite"/>
    </source>
</evidence>
<name>A0ABS5B4D5_9STRE</name>
<dbReference type="PROSITE" id="PS51257">
    <property type="entry name" value="PROKAR_LIPOPROTEIN"/>
    <property type="match status" value="1"/>
</dbReference>
<organism evidence="4 5">
    <name type="scientific">Streptococcus oricebi</name>
    <dbReference type="NCBI Taxonomy" id="1547447"/>
    <lineage>
        <taxon>Bacteria</taxon>
        <taxon>Bacillati</taxon>
        <taxon>Bacillota</taxon>
        <taxon>Bacilli</taxon>
        <taxon>Lactobacillales</taxon>
        <taxon>Streptococcaceae</taxon>
        <taxon>Streptococcus</taxon>
    </lineage>
</organism>
<dbReference type="Proteomes" id="UP001519296">
    <property type="component" value="Unassembled WGS sequence"/>
</dbReference>
<feature type="region of interest" description="Disordered" evidence="2">
    <location>
        <begin position="24"/>
        <end position="64"/>
    </location>
</feature>
<accession>A0ABS5B4D5</accession>
<evidence type="ECO:0008006" key="6">
    <source>
        <dbReference type="Google" id="ProtNLM"/>
    </source>
</evidence>
<evidence type="ECO:0000256" key="3">
    <source>
        <dbReference type="SAM" id="SignalP"/>
    </source>
</evidence>